<keyword evidence="2" id="KW-1185">Reference proteome</keyword>
<dbReference type="EMBL" id="CAUOFW020009442">
    <property type="protein sequence ID" value="CAK9185786.1"/>
    <property type="molecule type" value="Genomic_DNA"/>
</dbReference>
<dbReference type="Proteomes" id="UP001642360">
    <property type="component" value="Unassembled WGS sequence"/>
</dbReference>
<protein>
    <submittedName>
        <fullName evidence="1">Uncharacterized protein</fullName>
    </submittedName>
</protein>
<reference evidence="1 2" key="1">
    <citation type="submission" date="2024-02" db="EMBL/GenBank/DDBJ databases">
        <authorList>
            <person name="Vignale AGUSTIN F."/>
            <person name="Sosa J E."/>
            <person name="Modenutti C."/>
        </authorList>
    </citation>
    <scope>NUCLEOTIDE SEQUENCE [LARGE SCALE GENOMIC DNA]</scope>
</reference>
<dbReference type="AlphaFoldDB" id="A0ABC8UXH6"/>
<evidence type="ECO:0000313" key="2">
    <source>
        <dbReference type="Proteomes" id="UP001642360"/>
    </source>
</evidence>
<comment type="caution">
    <text evidence="1">The sequence shown here is derived from an EMBL/GenBank/DDBJ whole genome shotgun (WGS) entry which is preliminary data.</text>
</comment>
<sequence length="55" mass="6477">IKKLIDVEALGLSRLAVIVLDMHADVKGYSLFTLPQIRDEFWDLYKSYFHPRLLQ</sequence>
<gene>
    <name evidence="1" type="ORF">ILEXP_LOCUS56221</name>
</gene>
<feature type="non-terminal residue" evidence="1">
    <location>
        <position position="1"/>
    </location>
</feature>
<accession>A0ABC8UXH6</accession>
<dbReference type="PANTHER" id="PTHR24030:SF0">
    <property type="entry name" value="PROTEIN CMSS1"/>
    <property type="match status" value="1"/>
</dbReference>
<proteinExistence type="predicted"/>
<evidence type="ECO:0000313" key="1">
    <source>
        <dbReference type="EMBL" id="CAK9185786.1"/>
    </source>
</evidence>
<name>A0ABC8UXH6_9AQUA</name>
<feature type="non-terminal residue" evidence="1">
    <location>
        <position position="55"/>
    </location>
</feature>
<dbReference type="InterPro" id="IPR032704">
    <property type="entry name" value="Cms1"/>
</dbReference>
<dbReference type="PANTHER" id="PTHR24030">
    <property type="entry name" value="PROTEIN CMSS1"/>
    <property type="match status" value="1"/>
</dbReference>
<organism evidence="1 2">
    <name type="scientific">Ilex paraguariensis</name>
    <name type="common">yerba mate</name>
    <dbReference type="NCBI Taxonomy" id="185542"/>
    <lineage>
        <taxon>Eukaryota</taxon>
        <taxon>Viridiplantae</taxon>
        <taxon>Streptophyta</taxon>
        <taxon>Embryophyta</taxon>
        <taxon>Tracheophyta</taxon>
        <taxon>Spermatophyta</taxon>
        <taxon>Magnoliopsida</taxon>
        <taxon>eudicotyledons</taxon>
        <taxon>Gunneridae</taxon>
        <taxon>Pentapetalae</taxon>
        <taxon>asterids</taxon>
        <taxon>campanulids</taxon>
        <taxon>Aquifoliales</taxon>
        <taxon>Aquifoliaceae</taxon>
        <taxon>Ilex</taxon>
    </lineage>
</organism>